<evidence type="ECO:0000256" key="8">
    <source>
        <dbReference type="ARBA" id="ARBA00049486"/>
    </source>
</evidence>
<dbReference type="GO" id="GO:0009001">
    <property type="term" value="F:serine O-acetyltransferase activity"/>
    <property type="evidence" value="ECO:0007669"/>
    <property type="project" value="UniProtKB-EC"/>
</dbReference>
<comment type="pathway">
    <text evidence="1">Amino-acid biosynthesis; L-cysteine biosynthesis; L-cysteine from L-serine: step 1/2.</text>
</comment>
<dbReference type="InterPro" id="IPR001451">
    <property type="entry name" value="Hexapep"/>
</dbReference>
<dbReference type="Gene3D" id="1.10.3130.10">
    <property type="entry name" value="serine acetyltransferase, domain 1"/>
    <property type="match status" value="1"/>
</dbReference>
<dbReference type="InterPro" id="IPR053376">
    <property type="entry name" value="Serine_acetyltransferase"/>
</dbReference>
<feature type="compositionally biased region" description="Basic and acidic residues" evidence="9">
    <location>
        <begin position="249"/>
        <end position="262"/>
    </location>
</feature>
<dbReference type="EMBL" id="JBHRTL010000027">
    <property type="protein sequence ID" value="MFC3156088.1"/>
    <property type="molecule type" value="Genomic_DNA"/>
</dbReference>
<keyword evidence="6 11" id="KW-0808">Transferase</keyword>
<dbReference type="NCBIfam" id="NF041874">
    <property type="entry name" value="EPS_EpsC"/>
    <property type="match status" value="1"/>
</dbReference>
<comment type="similarity">
    <text evidence="2">Belongs to the transferase hexapeptide repeat family.</text>
</comment>
<evidence type="ECO:0000256" key="6">
    <source>
        <dbReference type="ARBA" id="ARBA00022679"/>
    </source>
</evidence>
<dbReference type="SUPFAM" id="SSF51161">
    <property type="entry name" value="Trimeric LpxA-like enzymes"/>
    <property type="match status" value="1"/>
</dbReference>
<keyword evidence="12" id="KW-1185">Reference proteome</keyword>
<dbReference type="Pfam" id="PF00132">
    <property type="entry name" value="Hexapep"/>
    <property type="match status" value="1"/>
</dbReference>
<protein>
    <recommendedName>
        <fullName evidence="4">Serine acetyltransferase</fullName>
        <ecNumber evidence="3">2.3.1.30</ecNumber>
    </recommendedName>
</protein>
<evidence type="ECO:0000313" key="11">
    <source>
        <dbReference type="EMBL" id="MFC3156088.1"/>
    </source>
</evidence>
<evidence type="ECO:0000256" key="9">
    <source>
        <dbReference type="SAM" id="MobiDB-lite"/>
    </source>
</evidence>
<feature type="region of interest" description="Disordered" evidence="9">
    <location>
        <begin position="249"/>
        <end position="279"/>
    </location>
</feature>
<dbReference type="Pfam" id="PF06426">
    <property type="entry name" value="SATase_N"/>
    <property type="match status" value="1"/>
</dbReference>
<evidence type="ECO:0000256" key="3">
    <source>
        <dbReference type="ARBA" id="ARBA00013266"/>
    </source>
</evidence>
<evidence type="ECO:0000256" key="5">
    <source>
        <dbReference type="ARBA" id="ARBA00022605"/>
    </source>
</evidence>
<dbReference type="NCBIfam" id="TIGR01172">
    <property type="entry name" value="cysE"/>
    <property type="match status" value="1"/>
</dbReference>
<dbReference type="PANTHER" id="PTHR42811">
    <property type="entry name" value="SERINE ACETYLTRANSFERASE"/>
    <property type="match status" value="1"/>
</dbReference>
<name>A0ABV7HTL9_9GAMM</name>
<comment type="caution">
    <text evidence="11">The sequence shown here is derived from an EMBL/GenBank/DDBJ whole genome shotgun (WGS) entry which is preliminary data.</text>
</comment>
<proteinExistence type="inferred from homology"/>
<keyword evidence="5" id="KW-0028">Amino-acid biosynthesis</keyword>
<keyword evidence="7 11" id="KW-0012">Acyltransferase</keyword>
<dbReference type="CDD" id="cd03354">
    <property type="entry name" value="LbH_SAT"/>
    <property type="match status" value="1"/>
</dbReference>
<evidence type="ECO:0000256" key="7">
    <source>
        <dbReference type="ARBA" id="ARBA00023315"/>
    </source>
</evidence>
<evidence type="ECO:0000259" key="10">
    <source>
        <dbReference type="SMART" id="SM00971"/>
    </source>
</evidence>
<organism evidence="11 12">
    <name type="scientific">Gilvimarinus japonicus</name>
    <dbReference type="NCBI Taxonomy" id="1796469"/>
    <lineage>
        <taxon>Bacteria</taxon>
        <taxon>Pseudomonadati</taxon>
        <taxon>Pseudomonadota</taxon>
        <taxon>Gammaproteobacteria</taxon>
        <taxon>Cellvibrionales</taxon>
        <taxon>Cellvibrionaceae</taxon>
        <taxon>Gilvimarinus</taxon>
    </lineage>
</organism>
<evidence type="ECO:0000313" key="12">
    <source>
        <dbReference type="Proteomes" id="UP001595548"/>
    </source>
</evidence>
<sequence>MSTPLSPSEIWQHIRREAAELAACEPALASFYHASILNHDTLADAVSYHLATLLDSQAVPAMSIREVFLQALTQEPGIEQALCRDIEAYCERDPACNQFLMPLLYFKGFHGLQAHRLAHWLWGQDRRALALYLQNQISQTFHMDIHPGARIGSGIMIDHATGVVIGETAVVGDNVSMLHSVTLGGSGNSKGDRHPKIGHCVLISAGAKILGNIHVGDCARIGAGSVVLEDVPAHQTAVGVPARVIKQSVRDEPGREMTHGMDDSPLGDAAVSPPKATEH</sequence>
<gene>
    <name evidence="11" type="primary">cysE</name>
    <name evidence="11" type="ORF">ACFOEB_12835</name>
</gene>
<accession>A0ABV7HTL9</accession>
<feature type="domain" description="Serine acetyltransferase N-terminal" evidence="10">
    <location>
        <begin position="10"/>
        <end position="114"/>
    </location>
</feature>
<dbReference type="InterPro" id="IPR011004">
    <property type="entry name" value="Trimer_LpxA-like_sf"/>
</dbReference>
<dbReference type="RefSeq" id="WP_382417184.1">
    <property type="nucleotide sequence ID" value="NZ_AP031500.1"/>
</dbReference>
<dbReference type="EC" id="2.3.1.30" evidence="3"/>
<dbReference type="Gene3D" id="2.160.10.10">
    <property type="entry name" value="Hexapeptide repeat proteins"/>
    <property type="match status" value="1"/>
</dbReference>
<reference evidence="12" key="1">
    <citation type="journal article" date="2019" name="Int. J. Syst. Evol. Microbiol.">
        <title>The Global Catalogue of Microorganisms (GCM) 10K type strain sequencing project: providing services to taxonomists for standard genome sequencing and annotation.</title>
        <authorList>
            <consortium name="The Broad Institute Genomics Platform"/>
            <consortium name="The Broad Institute Genome Sequencing Center for Infectious Disease"/>
            <person name="Wu L."/>
            <person name="Ma J."/>
        </authorList>
    </citation>
    <scope>NUCLEOTIDE SEQUENCE [LARGE SCALE GENOMIC DNA]</scope>
    <source>
        <strain evidence="12">KCTC 52141</strain>
    </source>
</reference>
<evidence type="ECO:0000256" key="4">
    <source>
        <dbReference type="ARBA" id="ARBA00018522"/>
    </source>
</evidence>
<dbReference type="InterPro" id="IPR045304">
    <property type="entry name" value="LbH_SAT"/>
</dbReference>
<dbReference type="InterPro" id="IPR005881">
    <property type="entry name" value="Ser_O-AcTrfase"/>
</dbReference>
<evidence type="ECO:0000256" key="2">
    <source>
        <dbReference type="ARBA" id="ARBA00007274"/>
    </source>
</evidence>
<dbReference type="InterPro" id="IPR010493">
    <property type="entry name" value="Ser_AcTrfase_N"/>
</dbReference>
<dbReference type="SMART" id="SM00971">
    <property type="entry name" value="SATase_N"/>
    <property type="match status" value="1"/>
</dbReference>
<dbReference type="InterPro" id="IPR042122">
    <property type="entry name" value="Ser_AcTrfase_N_sf"/>
</dbReference>
<comment type="catalytic activity">
    <reaction evidence="8">
        <text>L-serine + acetyl-CoA = O-acetyl-L-serine + CoA</text>
        <dbReference type="Rhea" id="RHEA:24560"/>
        <dbReference type="ChEBI" id="CHEBI:33384"/>
        <dbReference type="ChEBI" id="CHEBI:57287"/>
        <dbReference type="ChEBI" id="CHEBI:57288"/>
        <dbReference type="ChEBI" id="CHEBI:58340"/>
        <dbReference type="EC" id="2.3.1.30"/>
    </reaction>
</comment>
<dbReference type="Proteomes" id="UP001595548">
    <property type="component" value="Unassembled WGS sequence"/>
</dbReference>
<evidence type="ECO:0000256" key="1">
    <source>
        <dbReference type="ARBA" id="ARBA00004876"/>
    </source>
</evidence>